<comment type="similarity">
    <text evidence="1">Belongs to the 4-hydroxybenzoyl-CoA thioesterase family.</text>
</comment>
<dbReference type="NCBIfam" id="TIGR00051">
    <property type="entry name" value="YbgC/FadM family acyl-CoA thioesterase"/>
    <property type="match status" value="1"/>
</dbReference>
<dbReference type="GO" id="GO:0047617">
    <property type="term" value="F:fatty acyl-CoA hydrolase activity"/>
    <property type="evidence" value="ECO:0007669"/>
    <property type="project" value="TreeGrafter"/>
</dbReference>
<dbReference type="PANTHER" id="PTHR31793:SF27">
    <property type="entry name" value="NOVEL THIOESTERASE SUPERFAMILY DOMAIN AND SAPOSIN A-TYPE DOMAIN CONTAINING PROTEIN (0610012H03RIK)"/>
    <property type="match status" value="1"/>
</dbReference>
<dbReference type="SUPFAM" id="SSF54637">
    <property type="entry name" value="Thioesterase/thiol ester dehydrase-isomerase"/>
    <property type="match status" value="1"/>
</dbReference>
<dbReference type="AlphaFoldDB" id="A0A7I8DC09"/>
<dbReference type="Pfam" id="PF13279">
    <property type="entry name" value="4HBT_2"/>
    <property type="match status" value="1"/>
</dbReference>
<reference evidence="3 4" key="1">
    <citation type="submission" date="2020-08" db="EMBL/GenBank/DDBJ databases">
        <title>Complete Genome Sequence of Effusibacillus dendaii Strain skT53, Isolated from Farmland soil.</title>
        <authorList>
            <person name="Konishi T."/>
            <person name="Kawasaki H."/>
        </authorList>
    </citation>
    <scope>NUCLEOTIDE SEQUENCE [LARGE SCALE GENOMIC DNA]</scope>
    <source>
        <strain evidence="4">skT53</strain>
    </source>
</reference>
<dbReference type="Gene3D" id="3.10.129.10">
    <property type="entry name" value="Hotdog Thioesterase"/>
    <property type="match status" value="1"/>
</dbReference>
<dbReference type="Proteomes" id="UP000593802">
    <property type="component" value="Chromosome"/>
</dbReference>
<dbReference type="PIRSF" id="PIRSF003230">
    <property type="entry name" value="YbgC"/>
    <property type="match status" value="1"/>
</dbReference>
<evidence type="ECO:0000313" key="3">
    <source>
        <dbReference type="EMBL" id="BCJ85461.1"/>
    </source>
</evidence>
<dbReference type="PANTHER" id="PTHR31793">
    <property type="entry name" value="4-HYDROXYBENZOYL-COA THIOESTERASE FAMILY MEMBER"/>
    <property type="match status" value="1"/>
</dbReference>
<evidence type="ECO:0000313" key="4">
    <source>
        <dbReference type="Proteomes" id="UP000593802"/>
    </source>
</evidence>
<protein>
    <recommendedName>
        <fullName evidence="5">Acyl-CoA thioesterase</fullName>
    </recommendedName>
</protein>
<sequence length="142" mass="16740">MEGFRFNYRLRVRYSEIDGQKIVFNAHYLTYLDCAVTEYFRDGLQLDMIKLAEQDIFDVVLAKTTLEFKSPAHLDDWLQIWVKTAEMGKSSMKIDFAVCREGEQEPLVSAQTVYVSYDGHNKRSRPIPDFVRERIERFEQGE</sequence>
<dbReference type="InterPro" id="IPR029069">
    <property type="entry name" value="HotDog_dom_sf"/>
</dbReference>
<dbReference type="InterPro" id="IPR050563">
    <property type="entry name" value="4-hydroxybenzoyl-CoA_TE"/>
</dbReference>
<keyword evidence="4" id="KW-1185">Reference proteome</keyword>
<dbReference type="EMBL" id="AP023366">
    <property type="protein sequence ID" value="BCJ85461.1"/>
    <property type="molecule type" value="Genomic_DNA"/>
</dbReference>
<organism evidence="3 4">
    <name type="scientific">Effusibacillus dendaii</name>
    <dbReference type="NCBI Taxonomy" id="2743772"/>
    <lineage>
        <taxon>Bacteria</taxon>
        <taxon>Bacillati</taxon>
        <taxon>Bacillota</taxon>
        <taxon>Bacilli</taxon>
        <taxon>Bacillales</taxon>
        <taxon>Alicyclobacillaceae</taxon>
        <taxon>Effusibacillus</taxon>
    </lineage>
</organism>
<evidence type="ECO:0000256" key="1">
    <source>
        <dbReference type="ARBA" id="ARBA00005953"/>
    </source>
</evidence>
<evidence type="ECO:0008006" key="5">
    <source>
        <dbReference type="Google" id="ProtNLM"/>
    </source>
</evidence>
<dbReference type="CDD" id="cd00586">
    <property type="entry name" value="4HBT"/>
    <property type="match status" value="1"/>
</dbReference>
<name>A0A7I8DC09_9BACL</name>
<keyword evidence="2" id="KW-0378">Hydrolase</keyword>
<accession>A0A7I8DC09</accession>
<gene>
    <name evidence="3" type="ORF">skT53_04460</name>
</gene>
<evidence type="ECO:0000256" key="2">
    <source>
        <dbReference type="ARBA" id="ARBA00022801"/>
    </source>
</evidence>
<dbReference type="KEGG" id="eff:skT53_04460"/>
<dbReference type="InterPro" id="IPR006684">
    <property type="entry name" value="YbgC/YbaW"/>
</dbReference>
<dbReference type="RefSeq" id="WP_200759581.1">
    <property type="nucleotide sequence ID" value="NZ_AP023366.1"/>
</dbReference>
<proteinExistence type="inferred from homology"/>